<dbReference type="InterPro" id="IPR050855">
    <property type="entry name" value="NDM-1-like"/>
</dbReference>
<dbReference type="PANTHER" id="PTHR42951:SF14">
    <property type="entry name" value="METALLO-BETA-LACTAMASE SUPERFAMILY PROTEIN"/>
    <property type="match status" value="1"/>
</dbReference>
<reference evidence="2" key="1">
    <citation type="journal article" date="2014" name="Int. J. Syst. Evol. Microbiol.">
        <title>Complete genome sequence of Corynebacterium casei LMG S-19264T (=DSM 44701T), isolated from a smear-ripened cheese.</title>
        <authorList>
            <consortium name="US DOE Joint Genome Institute (JGI-PGF)"/>
            <person name="Walter F."/>
            <person name="Albersmeier A."/>
            <person name="Kalinowski J."/>
            <person name="Ruckert C."/>
        </authorList>
    </citation>
    <scope>NUCLEOTIDE SEQUENCE</scope>
    <source>
        <strain evidence="2">JCM 14371</strain>
    </source>
</reference>
<accession>A0A917PG33</accession>
<dbReference type="SUPFAM" id="SSF56281">
    <property type="entry name" value="Metallo-hydrolase/oxidoreductase"/>
    <property type="match status" value="1"/>
</dbReference>
<reference evidence="2" key="2">
    <citation type="submission" date="2020-09" db="EMBL/GenBank/DDBJ databases">
        <authorList>
            <person name="Sun Q."/>
            <person name="Ohkuma M."/>
        </authorList>
    </citation>
    <scope>NUCLEOTIDE SEQUENCE</scope>
    <source>
        <strain evidence="2">JCM 14371</strain>
    </source>
</reference>
<dbReference type="SMART" id="SM00849">
    <property type="entry name" value="Lactamase_B"/>
    <property type="match status" value="1"/>
</dbReference>
<evidence type="ECO:0000313" key="3">
    <source>
        <dbReference type="Proteomes" id="UP000635726"/>
    </source>
</evidence>
<dbReference type="InterPro" id="IPR001279">
    <property type="entry name" value="Metallo-B-lactamas"/>
</dbReference>
<organism evidence="2 3">
    <name type="scientific">Deinococcus aquiradiocola</name>
    <dbReference type="NCBI Taxonomy" id="393059"/>
    <lineage>
        <taxon>Bacteria</taxon>
        <taxon>Thermotogati</taxon>
        <taxon>Deinococcota</taxon>
        <taxon>Deinococci</taxon>
        <taxon>Deinococcales</taxon>
        <taxon>Deinococcaceae</taxon>
        <taxon>Deinococcus</taxon>
    </lineage>
</organism>
<evidence type="ECO:0000259" key="1">
    <source>
        <dbReference type="SMART" id="SM00849"/>
    </source>
</evidence>
<name>A0A917PG33_9DEIO</name>
<dbReference type="RefSeq" id="WP_188963080.1">
    <property type="nucleotide sequence ID" value="NZ_BMOE01000006.1"/>
</dbReference>
<dbReference type="GO" id="GO:0016787">
    <property type="term" value="F:hydrolase activity"/>
    <property type="evidence" value="ECO:0007669"/>
    <property type="project" value="UniProtKB-KW"/>
</dbReference>
<dbReference type="EMBL" id="BMOE01000006">
    <property type="protein sequence ID" value="GGJ76063.1"/>
    <property type="molecule type" value="Genomic_DNA"/>
</dbReference>
<keyword evidence="2" id="KW-0378">Hydrolase</keyword>
<sequence length="339" mass="36603">MPASTLPDASGPARHVTAAGHRLYTLSLEAFPHFRVNAYLFVTGDPRRPAYSALIDAGSADPASTSGLAAGLEAVRAHEPGVSWEGLDRVVATHAHPDHVAGLPFVRGLTGAPVAAHVLDVPGLADPFAARDAQVARVEAAIRWSGVQDPYLTRVRNRARNLMLPEGVTVQTPLTDLQDLDGVFRVLHTPGHAAGQVCLVVDEVLLSADHLLPLNSPPLMPALVHPQLGLRRYLASLDRIERLDGVTVAFGGHDAPMLQWRDRVRDLRDRYADKLRATLDALDTPASVMDLTRRLHPRLNDRQALLLIDQTAALAEYLVQEGSVDLSVTEAGLALFSRV</sequence>
<dbReference type="Proteomes" id="UP000635726">
    <property type="component" value="Unassembled WGS sequence"/>
</dbReference>
<feature type="domain" description="Metallo-beta-lactamase" evidence="1">
    <location>
        <begin position="35"/>
        <end position="253"/>
    </location>
</feature>
<keyword evidence="3" id="KW-1185">Reference proteome</keyword>
<protein>
    <submittedName>
        <fullName evidence="2">MBL fold hydrolase</fullName>
    </submittedName>
</protein>
<gene>
    <name evidence="2" type="ORF">GCM10008939_20300</name>
</gene>
<dbReference type="AlphaFoldDB" id="A0A917PG33"/>
<dbReference type="Pfam" id="PF00753">
    <property type="entry name" value="Lactamase_B"/>
    <property type="match status" value="1"/>
</dbReference>
<dbReference type="PANTHER" id="PTHR42951">
    <property type="entry name" value="METALLO-BETA-LACTAMASE DOMAIN-CONTAINING"/>
    <property type="match status" value="1"/>
</dbReference>
<dbReference type="Gene3D" id="3.60.15.10">
    <property type="entry name" value="Ribonuclease Z/Hydroxyacylglutathione hydrolase-like"/>
    <property type="match status" value="1"/>
</dbReference>
<comment type="caution">
    <text evidence="2">The sequence shown here is derived from an EMBL/GenBank/DDBJ whole genome shotgun (WGS) entry which is preliminary data.</text>
</comment>
<proteinExistence type="predicted"/>
<dbReference type="InterPro" id="IPR036866">
    <property type="entry name" value="RibonucZ/Hydroxyglut_hydro"/>
</dbReference>
<evidence type="ECO:0000313" key="2">
    <source>
        <dbReference type="EMBL" id="GGJ76063.1"/>
    </source>
</evidence>